<evidence type="ECO:0000259" key="2">
    <source>
        <dbReference type="Pfam" id="PF20153"/>
    </source>
</evidence>
<feature type="transmembrane region" description="Helical" evidence="1">
    <location>
        <begin position="202"/>
        <end position="222"/>
    </location>
</feature>
<dbReference type="EMBL" id="MU250546">
    <property type="protein sequence ID" value="KAG7443217.1"/>
    <property type="molecule type" value="Genomic_DNA"/>
</dbReference>
<feature type="transmembrane region" description="Helical" evidence="1">
    <location>
        <begin position="56"/>
        <end position="76"/>
    </location>
</feature>
<evidence type="ECO:0000256" key="1">
    <source>
        <dbReference type="SAM" id="Phobius"/>
    </source>
</evidence>
<dbReference type="InterPro" id="IPR045338">
    <property type="entry name" value="DUF6535"/>
</dbReference>
<keyword evidence="1" id="KW-0812">Transmembrane</keyword>
<proteinExistence type="predicted"/>
<evidence type="ECO:0000313" key="4">
    <source>
        <dbReference type="Proteomes" id="UP000812287"/>
    </source>
</evidence>
<name>A0A9P7VMK7_9AGAR</name>
<reference evidence="3" key="1">
    <citation type="submission" date="2020-11" db="EMBL/GenBank/DDBJ databases">
        <title>Adaptations for nitrogen fixation in a non-lichenized fungal sporocarp promotes dispersal by wood-feeding termites.</title>
        <authorList>
            <consortium name="DOE Joint Genome Institute"/>
            <person name="Koch R.A."/>
            <person name="Yoon G."/>
            <person name="Arayal U."/>
            <person name="Lail K."/>
            <person name="Amirebrahimi M."/>
            <person name="Labutti K."/>
            <person name="Lipzen A."/>
            <person name="Riley R."/>
            <person name="Barry K."/>
            <person name="Henrissat B."/>
            <person name="Grigoriev I.V."/>
            <person name="Herr J.R."/>
            <person name="Aime M.C."/>
        </authorList>
    </citation>
    <scope>NUCLEOTIDE SEQUENCE</scope>
    <source>
        <strain evidence="3">MCA 3950</strain>
    </source>
</reference>
<feature type="domain" description="DUF6535" evidence="2">
    <location>
        <begin position="32"/>
        <end position="212"/>
    </location>
</feature>
<comment type="caution">
    <text evidence="3">The sequence shown here is derived from an EMBL/GenBank/DDBJ whole genome shotgun (WGS) entry which is preliminary data.</text>
</comment>
<accession>A0A9P7VMK7</accession>
<protein>
    <recommendedName>
        <fullName evidence="2">DUF6535 domain-containing protein</fullName>
    </recommendedName>
</protein>
<dbReference type="Pfam" id="PF20153">
    <property type="entry name" value="DUF6535"/>
    <property type="match status" value="1"/>
</dbReference>
<feature type="transmembrane region" description="Helical" evidence="1">
    <location>
        <begin position="126"/>
        <end position="150"/>
    </location>
</feature>
<dbReference type="GeneID" id="66111950"/>
<dbReference type="AlphaFoldDB" id="A0A9P7VMK7"/>
<gene>
    <name evidence="3" type="ORF">BT62DRAFT_982123</name>
</gene>
<dbReference type="Proteomes" id="UP000812287">
    <property type="component" value="Unassembled WGS sequence"/>
</dbReference>
<sequence length="227" mass="25454">MDRGLRAEKGDYEKTYPEDPIFEEMAPSARIWQAYLDECQTYDAEMVEVWRDTIDVLLVFAGLFSAVVTTFVVQTLQSLQLDFNQVSASLLFELVSVQRALANGTSVDDVPSSQLTPTSSFSPSSLIVWTNGLWFVSLSLSLTIALVAVLTKQWIHHYISVPSGTPRYRSRIRHFRYMGLEKWHVPVIVGLLPLLMHSSLALFFAGLVLFLITLHIGIAISIHADGH</sequence>
<evidence type="ECO:0000313" key="3">
    <source>
        <dbReference type="EMBL" id="KAG7443217.1"/>
    </source>
</evidence>
<dbReference type="OrthoDB" id="3235960at2759"/>
<keyword evidence="1" id="KW-1133">Transmembrane helix</keyword>
<dbReference type="RefSeq" id="XP_043036717.1">
    <property type="nucleotide sequence ID" value="XM_043189653.1"/>
</dbReference>
<keyword evidence="4" id="KW-1185">Reference proteome</keyword>
<organism evidence="3 4">
    <name type="scientific">Guyanagaster necrorhizus</name>
    <dbReference type="NCBI Taxonomy" id="856835"/>
    <lineage>
        <taxon>Eukaryota</taxon>
        <taxon>Fungi</taxon>
        <taxon>Dikarya</taxon>
        <taxon>Basidiomycota</taxon>
        <taxon>Agaricomycotina</taxon>
        <taxon>Agaricomycetes</taxon>
        <taxon>Agaricomycetidae</taxon>
        <taxon>Agaricales</taxon>
        <taxon>Marasmiineae</taxon>
        <taxon>Physalacriaceae</taxon>
        <taxon>Guyanagaster</taxon>
    </lineage>
</organism>
<keyword evidence="1" id="KW-0472">Membrane</keyword>